<evidence type="ECO:0000313" key="2">
    <source>
        <dbReference type="EMBL" id="OSD02357.1"/>
    </source>
</evidence>
<accession>A0A1Y2IMM3</accession>
<dbReference type="PANTHER" id="PTHR33096:SF1">
    <property type="entry name" value="CXC1-LIKE CYSTEINE CLUSTER ASSOCIATED WITH KDZ TRANSPOSASES DOMAIN-CONTAINING PROTEIN"/>
    <property type="match status" value="1"/>
</dbReference>
<dbReference type="Pfam" id="PF18803">
    <property type="entry name" value="CxC2"/>
    <property type="match status" value="1"/>
</dbReference>
<gene>
    <name evidence="2" type="ORF">PYCCODRAFT_1367903</name>
</gene>
<dbReference type="AlphaFoldDB" id="A0A1Y2IMM3"/>
<protein>
    <recommendedName>
        <fullName evidence="1">CxC2-like cysteine cluster KDZ transposase-associated domain-containing protein</fullName>
    </recommendedName>
</protein>
<sequence length="865" mass="99182">MTVVHEHGIHAAAIAFCHCPTATDSSFCPEPVQLIKFGLFPGSWQQPQTAYTINGLRDYHLLSLQSTITALDYVYYLRRSTDNDRYRELNTAMREFTFLRNVRRAGQDPTSDLPAGCLAVSCPACPQPGINMLEGWRDRPDAEGYLDMLFYSVDGNFHHNQKMKPMDPEDYPLTQGAGYFRQAILHQASEYMNPHSPFQESTCNKFGAMGYGRYSGRVSGMVGLTCSRHMFVFPRSLVDLVKGEGFAWGDFAQLSGLQPWLDVLKLFCRGYDINCQYDKKFELRLADFRSNFSHLRSVRTTVFPPTRSLIPKFHAPAHTLLCSVYRSYNYTPGVGMTDGEASERIWAAFNALAIRAKEMTAGHRHDVINDFLSDLNVRRVHGMPKALSGKHQTARRQLALAREHLQYLEQNIADERKLSEWRQTEAVWERDVLDPQKHRGLQNPYLLDKEKGLTEKQLVEMMKKMRAGREEHSLGPLGIIHQGTLLERKREELLDELELDDATDVALETLKGRCDTFLCEVDTWTTVRDAYLQPLVDEATRTGPLDPTSGPKSTSAFFPLRDMSYDAGSASKGLPPVRNPKGKPDLWQDVHAVNILLPSAYDASILRALCMREVVGFESEIRRAQACDALDDVRTAIIGREAYKIKKIHLSSKTYATRATNHIRSMEDGVREAANRYRRARTALLALGMDEADPEFRVLRKEDTVKYSLDGQHKTLGESSESKPWIWERFTFSDTQGDGQYQAFFEDARRVHWFRSSALNKRWREELSLVEEEMRRSIRFFSYHRHRWLDVAEKRDLLGNRGAAAYARKQAHRYARLLHVCQAEYTGRIDLVRCAYPTQLIRPNLYLSRTNHHYKLCCETSDMVQ</sequence>
<keyword evidence="3" id="KW-1185">Reference proteome</keyword>
<dbReference type="Pfam" id="PF18758">
    <property type="entry name" value="KDZ"/>
    <property type="match status" value="1"/>
</dbReference>
<evidence type="ECO:0000313" key="3">
    <source>
        <dbReference type="Proteomes" id="UP000193067"/>
    </source>
</evidence>
<dbReference type="InterPro" id="IPR040521">
    <property type="entry name" value="KDZ"/>
</dbReference>
<dbReference type="OrthoDB" id="2742161at2759"/>
<name>A0A1Y2IMM3_TRAC3</name>
<dbReference type="Proteomes" id="UP000193067">
    <property type="component" value="Unassembled WGS sequence"/>
</dbReference>
<evidence type="ECO:0000259" key="1">
    <source>
        <dbReference type="Pfam" id="PF18803"/>
    </source>
</evidence>
<feature type="domain" description="CxC2-like cysteine cluster KDZ transposase-associated" evidence="1">
    <location>
        <begin position="1"/>
        <end position="83"/>
    </location>
</feature>
<dbReference type="InterPro" id="IPR041457">
    <property type="entry name" value="CxC2_KDZ-assoc"/>
</dbReference>
<dbReference type="EMBL" id="KZ084106">
    <property type="protein sequence ID" value="OSD02357.1"/>
    <property type="molecule type" value="Genomic_DNA"/>
</dbReference>
<dbReference type="PANTHER" id="PTHR33096">
    <property type="entry name" value="CXC2 DOMAIN-CONTAINING PROTEIN"/>
    <property type="match status" value="1"/>
</dbReference>
<reference evidence="2 3" key="1">
    <citation type="journal article" date="2015" name="Biotechnol. Biofuels">
        <title>Enhanced degradation of softwood versus hardwood by the white-rot fungus Pycnoporus coccineus.</title>
        <authorList>
            <person name="Couturier M."/>
            <person name="Navarro D."/>
            <person name="Chevret D."/>
            <person name="Henrissat B."/>
            <person name="Piumi F."/>
            <person name="Ruiz-Duenas F.J."/>
            <person name="Martinez A.T."/>
            <person name="Grigoriev I.V."/>
            <person name="Riley R."/>
            <person name="Lipzen A."/>
            <person name="Berrin J.G."/>
            <person name="Master E.R."/>
            <person name="Rosso M.N."/>
        </authorList>
    </citation>
    <scope>NUCLEOTIDE SEQUENCE [LARGE SCALE GENOMIC DNA]</scope>
    <source>
        <strain evidence="2 3">BRFM310</strain>
    </source>
</reference>
<proteinExistence type="predicted"/>
<organism evidence="2 3">
    <name type="scientific">Trametes coccinea (strain BRFM310)</name>
    <name type="common">Pycnoporus coccineus</name>
    <dbReference type="NCBI Taxonomy" id="1353009"/>
    <lineage>
        <taxon>Eukaryota</taxon>
        <taxon>Fungi</taxon>
        <taxon>Dikarya</taxon>
        <taxon>Basidiomycota</taxon>
        <taxon>Agaricomycotina</taxon>
        <taxon>Agaricomycetes</taxon>
        <taxon>Polyporales</taxon>
        <taxon>Polyporaceae</taxon>
        <taxon>Trametes</taxon>
    </lineage>
</organism>